<name>A0A239EYK5_9ACTN</name>
<reference evidence="1 2" key="1">
    <citation type="submission" date="2017-06" db="EMBL/GenBank/DDBJ databases">
        <authorList>
            <person name="Kim H.J."/>
            <person name="Triplett B.A."/>
        </authorList>
    </citation>
    <scope>NUCLEOTIDE SEQUENCE [LARGE SCALE GENOMIC DNA]</scope>
    <source>
        <strain evidence="1 2">DSM 43151</strain>
    </source>
</reference>
<proteinExistence type="predicted"/>
<keyword evidence="2" id="KW-1185">Reference proteome</keyword>
<dbReference type="Proteomes" id="UP000198415">
    <property type="component" value="Unassembled WGS sequence"/>
</dbReference>
<organism evidence="1 2">
    <name type="scientific">Actinoplanes regularis</name>
    <dbReference type="NCBI Taxonomy" id="52697"/>
    <lineage>
        <taxon>Bacteria</taxon>
        <taxon>Bacillati</taxon>
        <taxon>Actinomycetota</taxon>
        <taxon>Actinomycetes</taxon>
        <taxon>Micromonosporales</taxon>
        <taxon>Micromonosporaceae</taxon>
        <taxon>Actinoplanes</taxon>
    </lineage>
</organism>
<sequence>MLVNPGPSVIEAMINTATAMSELTELLLREAAPPADHEEPGTGEALERATDLAGDARRHLVTAWHLMAGVRAIAANVAENR</sequence>
<dbReference type="EMBL" id="FZNR01000016">
    <property type="protein sequence ID" value="SNS49551.1"/>
    <property type="molecule type" value="Genomic_DNA"/>
</dbReference>
<gene>
    <name evidence="1" type="ORF">SAMN06264365_116171</name>
</gene>
<evidence type="ECO:0000313" key="1">
    <source>
        <dbReference type="EMBL" id="SNS49551.1"/>
    </source>
</evidence>
<accession>A0A239EYK5</accession>
<dbReference type="AlphaFoldDB" id="A0A239EYK5"/>
<protein>
    <submittedName>
        <fullName evidence="1">Uncharacterized protein</fullName>
    </submittedName>
</protein>
<evidence type="ECO:0000313" key="2">
    <source>
        <dbReference type="Proteomes" id="UP000198415"/>
    </source>
</evidence>